<evidence type="ECO:0000313" key="3">
    <source>
        <dbReference type="Proteomes" id="UP000272400"/>
    </source>
</evidence>
<dbReference type="EMBL" id="RJKE01000001">
    <property type="protein sequence ID" value="ROO91165.1"/>
    <property type="molecule type" value="Genomic_DNA"/>
</dbReference>
<name>A0A3N1DCA9_9ACTN</name>
<gene>
    <name evidence="2" type="ORF">EDD29_8912</name>
</gene>
<dbReference type="Gene3D" id="3.10.450.50">
    <property type="match status" value="1"/>
</dbReference>
<comment type="caution">
    <text evidence="2">The sequence shown here is derived from an EMBL/GenBank/DDBJ whole genome shotgun (WGS) entry which is preliminary data.</text>
</comment>
<feature type="domain" description="SnoaL-like" evidence="1">
    <location>
        <begin position="4"/>
        <end position="98"/>
    </location>
</feature>
<keyword evidence="3" id="KW-1185">Reference proteome</keyword>
<sequence length="130" mass="14010">MHPFRAAVDKGDTEAFAALLAEDAVFNSPVAYKPYRGRETVAAVLRAAFGVFEDFQYVQEISDPAAGSHALVFKARIGPTEVHGCDFLTTGRDGAITDFTVMLRPMSAVHAMSEAMRPQVEGISRETAGC</sequence>
<protein>
    <submittedName>
        <fullName evidence="2">SnoaL-like protein</fullName>
    </submittedName>
</protein>
<accession>A0A3N1DCA9</accession>
<organism evidence="2 3">
    <name type="scientific">Actinocorallia herbida</name>
    <dbReference type="NCBI Taxonomy" id="58109"/>
    <lineage>
        <taxon>Bacteria</taxon>
        <taxon>Bacillati</taxon>
        <taxon>Actinomycetota</taxon>
        <taxon>Actinomycetes</taxon>
        <taxon>Streptosporangiales</taxon>
        <taxon>Thermomonosporaceae</taxon>
        <taxon>Actinocorallia</taxon>
    </lineage>
</organism>
<evidence type="ECO:0000259" key="1">
    <source>
        <dbReference type="Pfam" id="PF12680"/>
    </source>
</evidence>
<proteinExistence type="predicted"/>
<dbReference type="OrthoDB" id="1163083at2"/>
<dbReference type="InterPro" id="IPR037401">
    <property type="entry name" value="SnoaL-like"/>
</dbReference>
<dbReference type="InterPro" id="IPR032710">
    <property type="entry name" value="NTF2-like_dom_sf"/>
</dbReference>
<dbReference type="SUPFAM" id="SSF54427">
    <property type="entry name" value="NTF2-like"/>
    <property type="match status" value="1"/>
</dbReference>
<dbReference type="Proteomes" id="UP000272400">
    <property type="component" value="Unassembled WGS sequence"/>
</dbReference>
<dbReference type="Pfam" id="PF12680">
    <property type="entry name" value="SnoaL_2"/>
    <property type="match status" value="1"/>
</dbReference>
<evidence type="ECO:0000313" key="2">
    <source>
        <dbReference type="EMBL" id="ROO91165.1"/>
    </source>
</evidence>
<dbReference type="AlphaFoldDB" id="A0A3N1DCA9"/>
<reference evidence="2 3" key="1">
    <citation type="submission" date="2018-11" db="EMBL/GenBank/DDBJ databases">
        <title>Sequencing the genomes of 1000 actinobacteria strains.</title>
        <authorList>
            <person name="Klenk H.-P."/>
        </authorList>
    </citation>
    <scope>NUCLEOTIDE SEQUENCE [LARGE SCALE GENOMIC DNA]</scope>
    <source>
        <strain evidence="2 3">DSM 44254</strain>
    </source>
</reference>